<sequence>MNDFIYADKKLEKIRHKNNIILEKRKAEINKKIPEYRLLSYEIKLKNLELINIMKNGTKEEISLVEKDLANLKNNRKKLLVNKGFPTDYLDKIYSCNICKDEGEINGKICVCKRNIINRIRFKKANMYQAIDTETFENFDFSLFREEKKENEQISPREVIQILFKKFKEYSENFSIKSKSLYISGDVGVGKTYICNSISSEVIKRGYNVVYMTASDLMQQLRANQYDAFNRMVENREKYNLIVQADLLIIDDLGTEYITDQSVANLFNLLNTRIIQKKPIIISTNIGFNEISRVYDERIYSRIKDFEKYKILGDDLRGKK</sequence>
<dbReference type="Proteomes" id="UP000595814">
    <property type="component" value="Chromosome"/>
</dbReference>
<evidence type="ECO:0000313" key="2">
    <source>
        <dbReference type="Proteomes" id="UP000595814"/>
    </source>
</evidence>
<keyword evidence="1" id="KW-0067">ATP-binding</keyword>
<proteinExistence type="predicted"/>
<name>A0AC61MRA2_9FIRM</name>
<evidence type="ECO:0000313" key="1">
    <source>
        <dbReference type="EMBL" id="QQK08061.1"/>
    </source>
</evidence>
<organism evidence="1 2">
    <name type="scientific">Miniphocaeibacter halophilus</name>
    <dbReference type="NCBI Taxonomy" id="2931922"/>
    <lineage>
        <taxon>Bacteria</taxon>
        <taxon>Bacillati</taxon>
        <taxon>Bacillota</taxon>
        <taxon>Tissierellia</taxon>
        <taxon>Tissierellales</taxon>
        <taxon>Peptoniphilaceae</taxon>
        <taxon>Miniphocaeibacter</taxon>
    </lineage>
</organism>
<keyword evidence="2" id="KW-1185">Reference proteome</keyword>
<gene>
    <name evidence="1" type="ORF">JFY71_00565</name>
</gene>
<protein>
    <submittedName>
        <fullName evidence="1">ATP-binding protein</fullName>
    </submittedName>
</protein>
<accession>A0AC61MRA2</accession>
<keyword evidence="1" id="KW-0547">Nucleotide-binding</keyword>
<dbReference type="EMBL" id="CP066744">
    <property type="protein sequence ID" value="QQK08061.1"/>
    <property type="molecule type" value="Genomic_DNA"/>
</dbReference>
<reference evidence="1 2" key="1">
    <citation type="journal article" date="2022" name="Int. J. Syst. Evol. Microbiol.">
        <title>Miniphocaeibacter halophilus sp. nov., an ammonium-tolerant acetate-producing bacterium isolated from a biogas system.</title>
        <authorList>
            <person name="Schnurer A."/>
            <person name="Singh A."/>
            <person name="Bi S."/>
            <person name="Qiao W."/>
            <person name="Westerholm M."/>
        </authorList>
    </citation>
    <scope>NUCLEOTIDE SEQUENCE [LARGE SCALE GENOMIC DNA]</scope>
    <source>
        <strain evidence="1 2">AMB_01</strain>
    </source>
</reference>